<proteinExistence type="predicted"/>
<gene>
    <name evidence="1" type="ORF">NQ315_008311</name>
</gene>
<dbReference type="InterPro" id="IPR011604">
    <property type="entry name" value="PDDEXK-like_dom_sf"/>
</dbReference>
<dbReference type="GO" id="GO:0006281">
    <property type="term" value="P:DNA repair"/>
    <property type="evidence" value="ECO:0007669"/>
    <property type="project" value="UniProtKB-ARBA"/>
</dbReference>
<evidence type="ECO:0000313" key="1">
    <source>
        <dbReference type="EMBL" id="KAJ8909313.1"/>
    </source>
</evidence>
<organism evidence="1 2">
    <name type="scientific">Exocentrus adspersus</name>
    <dbReference type="NCBI Taxonomy" id="1586481"/>
    <lineage>
        <taxon>Eukaryota</taxon>
        <taxon>Metazoa</taxon>
        <taxon>Ecdysozoa</taxon>
        <taxon>Arthropoda</taxon>
        <taxon>Hexapoda</taxon>
        <taxon>Insecta</taxon>
        <taxon>Pterygota</taxon>
        <taxon>Neoptera</taxon>
        <taxon>Endopterygota</taxon>
        <taxon>Coleoptera</taxon>
        <taxon>Polyphaga</taxon>
        <taxon>Cucujiformia</taxon>
        <taxon>Chrysomeloidea</taxon>
        <taxon>Cerambycidae</taxon>
        <taxon>Lamiinae</taxon>
        <taxon>Acanthocinini</taxon>
        <taxon>Exocentrus</taxon>
    </lineage>
</organism>
<evidence type="ECO:0000313" key="2">
    <source>
        <dbReference type="Proteomes" id="UP001159042"/>
    </source>
</evidence>
<protein>
    <submittedName>
        <fullName evidence="1">Uncharacterized protein</fullName>
    </submittedName>
</protein>
<name>A0AAV8V532_9CUCU</name>
<dbReference type="SUPFAM" id="SSF52980">
    <property type="entry name" value="Restriction endonuclease-like"/>
    <property type="match status" value="1"/>
</dbReference>
<dbReference type="Proteomes" id="UP001159042">
    <property type="component" value="Unassembled WGS sequence"/>
</dbReference>
<dbReference type="Gene3D" id="3.90.320.10">
    <property type="match status" value="1"/>
</dbReference>
<accession>A0AAV8V532</accession>
<reference evidence="1 2" key="1">
    <citation type="journal article" date="2023" name="Insect Mol. Biol.">
        <title>Genome sequencing provides insights into the evolution of gene families encoding plant cell wall-degrading enzymes in longhorned beetles.</title>
        <authorList>
            <person name="Shin N.R."/>
            <person name="Okamura Y."/>
            <person name="Kirsch R."/>
            <person name="Pauchet Y."/>
        </authorList>
    </citation>
    <scope>NUCLEOTIDE SEQUENCE [LARGE SCALE GENOMIC DNA]</scope>
    <source>
        <strain evidence="1">EAD_L_NR</strain>
    </source>
</reference>
<dbReference type="AlphaFoldDB" id="A0AAV8V532"/>
<keyword evidence="2" id="KW-1185">Reference proteome</keyword>
<comment type="caution">
    <text evidence="1">The sequence shown here is derived from an EMBL/GenBank/DDBJ whole genome shotgun (WGS) entry which is preliminary data.</text>
</comment>
<dbReference type="InterPro" id="IPR011335">
    <property type="entry name" value="Restrct_endonuc-II-like"/>
</dbReference>
<sequence>MTEIIGKMKGKICLEAKNGVVKLKRTHRYYYQIQGQLNIARKQKCYFIVTCIAPEMIRKNIEKRIKCVDPLHIVEAIRKFEEKKQKFKKAAI</sequence>
<dbReference type="EMBL" id="JANEYG010000654">
    <property type="protein sequence ID" value="KAJ8909313.1"/>
    <property type="molecule type" value="Genomic_DNA"/>
</dbReference>